<reference evidence="1" key="1">
    <citation type="submission" date="2023-07" db="EMBL/GenBank/DDBJ databases">
        <title>Sorghum-associated microbial communities from plants grown in Nebraska, USA.</title>
        <authorList>
            <person name="Schachtman D."/>
        </authorList>
    </citation>
    <scope>NUCLEOTIDE SEQUENCE</scope>
    <source>
        <strain evidence="1">2697</strain>
    </source>
</reference>
<organism evidence="1 2">
    <name type="scientific">Pedobacter africanus</name>
    <dbReference type="NCBI Taxonomy" id="151894"/>
    <lineage>
        <taxon>Bacteria</taxon>
        <taxon>Pseudomonadati</taxon>
        <taxon>Bacteroidota</taxon>
        <taxon>Sphingobacteriia</taxon>
        <taxon>Sphingobacteriales</taxon>
        <taxon>Sphingobacteriaceae</taxon>
        <taxon>Pedobacter</taxon>
    </lineage>
</organism>
<dbReference type="Proteomes" id="UP001246858">
    <property type="component" value="Unassembled WGS sequence"/>
</dbReference>
<name>A0ACC6KQW1_9SPHI</name>
<accession>A0ACC6KQW1</accession>
<proteinExistence type="predicted"/>
<evidence type="ECO:0000313" key="2">
    <source>
        <dbReference type="Proteomes" id="UP001246858"/>
    </source>
</evidence>
<evidence type="ECO:0000313" key="1">
    <source>
        <dbReference type="EMBL" id="MDR6781735.1"/>
    </source>
</evidence>
<protein>
    <submittedName>
        <fullName evidence="1">GNAT superfamily N-acetyltransferase</fullName>
    </submittedName>
</protein>
<gene>
    <name evidence="1" type="ORF">J2X78_000287</name>
</gene>
<comment type="caution">
    <text evidence="1">The sequence shown here is derived from an EMBL/GenBank/DDBJ whole genome shotgun (WGS) entry which is preliminary data.</text>
</comment>
<sequence length="317" mass="35710">MDNQMIFVRIANIDDSRYAQEIVEETAASAIARGSGISKRSVESIIGKMKNGKAVIAVTGTGEWVGFSYFEVWENNAFVSNSGLIVAPRFRNAGVARAIKERIFRMSRRMYPEARIFSITSGAAIMKLNSQLGFEPVSFAEITHDEGFWEGCKSCINYNILENKRKCNCLCTAMLFDPHKQDTTAPQNKSNEQRLMVLDCVAYPRNSLVPFAEGTNALCTALNDIKWFSAYVFPIERDLPNPVRMEVVEIHTGLYAPELAGQCRFTVEIHYDQSYTVKEILNTIKNHVHCKFTLRAEAFSFNLAEESTQGSFVSNNY</sequence>
<keyword evidence="2" id="KW-1185">Reference proteome</keyword>
<dbReference type="EMBL" id="JAVDTF010000001">
    <property type="protein sequence ID" value="MDR6781735.1"/>
    <property type="molecule type" value="Genomic_DNA"/>
</dbReference>